<organism evidence="1 2">
    <name type="scientific">Thermogutta terrifontis</name>
    <dbReference type="NCBI Taxonomy" id="1331910"/>
    <lineage>
        <taxon>Bacteria</taxon>
        <taxon>Pseudomonadati</taxon>
        <taxon>Planctomycetota</taxon>
        <taxon>Planctomycetia</taxon>
        <taxon>Pirellulales</taxon>
        <taxon>Thermoguttaceae</taxon>
        <taxon>Thermogutta</taxon>
    </lineage>
</organism>
<evidence type="ECO:0000313" key="2">
    <source>
        <dbReference type="Proteomes" id="UP000215086"/>
    </source>
</evidence>
<accession>A0A286RDV5</accession>
<dbReference type="EMBL" id="CP018477">
    <property type="protein sequence ID" value="ASV74140.1"/>
    <property type="molecule type" value="Genomic_DNA"/>
</dbReference>
<reference evidence="1 2" key="1">
    <citation type="journal article" name="Front. Microbiol.">
        <title>Sugar Metabolism of the First Thermophilic Planctomycete Thermogutta terrifontis: Comparative Genomic and Transcriptomic Approaches.</title>
        <authorList>
            <person name="Elcheninov A.G."/>
            <person name="Menzel P."/>
            <person name="Gudbergsdottir S.R."/>
            <person name="Slesarev A.I."/>
            <person name="Kadnikov V.V."/>
            <person name="Krogh A."/>
            <person name="Bonch-Osmolovskaya E.A."/>
            <person name="Peng X."/>
            <person name="Kublanov I.V."/>
        </authorList>
    </citation>
    <scope>NUCLEOTIDE SEQUENCE [LARGE SCALE GENOMIC DNA]</scope>
    <source>
        <strain evidence="1 2">R1</strain>
    </source>
</reference>
<sequence>MVNREEISKGPEAFLRALERLLERGQGVSEAWRGFWEMELRRRILPGGYLLPQWKQYYEAFAKAVDAFSETLLEVEKAWPEEREFPPFAPWDPMLHLPNALPYLRRRTAELLGILGTVDRNAWFFADLACEMIGPDWGTRGEDPSPRRWDDDMAVLAFGWEKYRQWWGQETRKRLRAALLGKAGGDKIESNASHDGRPTKLAKRRGRQALSESQQELYQKIYEAWEYYRRHTNNSRKDFVEETRGRFGELYETHFAPRKWSARAVTRALSWIRRRRALEEGREKDA</sequence>
<dbReference type="RefSeq" id="WP_095414547.1">
    <property type="nucleotide sequence ID" value="NZ_CP018477.1"/>
</dbReference>
<dbReference type="Proteomes" id="UP000215086">
    <property type="component" value="Chromosome"/>
</dbReference>
<dbReference type="AlphaFoldDB" id="A0A286RDV5"/>
<keyword evidence="2" id="KW-1185">Reference proteome</keyword>
<dbReference type="KEGG" id="ttf:THTE_1538"/>
<proteinExistence type="predicted"/>
<name>A0A286RDV5_9BACT</name>
<protein>
    <submittedName>
        <fullName evidence="1">Uncharacterized protein</fullName>
    </submittedName>
</protein>
<evidence type="ECO:0000313" key="1">
    <source>
        <dbReference type="EMBL" id="ASV74140.1"/>
    </source>
</evidence>
<gene>
    <name evidence="1" type="ORF">THTE_1538</name>
</gene>